<reference evidence="1 2" key="1">
    <citation type="submission" date="2019-07" db="EMBL/GenBank/DDBJ databases">
        <title>Draft genome of C. aurimucosum strain 2299.</title>
        <authorList>
            <person name="Pacheco L.G.C."/>
            <person name="Aguiar E.R.G.R."/>
            <person name="Santos C.S."/>
            <person name="Rocha D.J.P.G."/>
            <person name="Sant'Anna L.O."/>
            <person name="Mattos-Guaraldi A.L."/>
            <person name="Santos L.S."/>
        </authorList>
    </citation>
    <scope>NUCLEOTIDE SEQUENCE [LARGE SCALE GENOMIC DNA]</scope>
    <source>
        <strain evidence="1 2">2299</strain>
    </source>
</reference>
<dbReference type="Proteomes" id="UP000316859">
    <property type="component" value="Unassembled WGS sequence"/>
</dbReference>
<evidence type="ECO:0008006" key="3">
    <source>
        <dbReference type="Google" id="ProtNLM"/>
    </source>
</evidence>
<gene>
    <name evidence="1" type="ORF">FNY88_04750</name>
</gene>
<evidence type="ECO:0000313" key="2">
    <source>
        <dbReference type="Proteomes" id="UP000316859"/>
    </source>
</evidence>
<dbReference type="Gene3D" id="1.25.40.290">
    <property type="entry name" value="ARM repeat domains"/>
    <property type="match status" value="1"/>
</dbReference>
<name>A0ABY3CUU2_9CORY</name>
<evidence type="ECO:0000313" key="1">
    <source>
        <dbReference type="EMBL" id="TRX49589.1"/>
    </source>
</evidence>
<comment type="caution">
    <text evidence="1">The sequence shown here is derived from an EMBL/GenBank/DDBJ whole genome shotgun (WGS) entry which is preliminary data.</text>
</comment>
<proteinExistence type="predicted"/>
<protein>
    <recommendedName>
        <fullName evidence="3">DNA alkylation repair enzyme</fullName>
    </recommendedName>
</protein>
<dbReference type="InterPro" id="IPR014825">
    <property type="entry name" value="DNA_alkylation"/>
</dbReference>
<keyword evidence="2" id="KW-1185">Reference proteome</keyword>
<accession>A0ABY3CUU2</accession>
<dbReference type="SUPFAM" id="SSF48371">
    <property type="entry name" value="ARM repeat"/>
    <property type="match status" value="1"/>
</dbReference>
<organism evidence="1 2">
    <name type="scientific">Corynebacterium guaraldiae</name>
    <dbReference type="NCBI Taxonomy" id="3051103"/>
    <lineage>
        <taxon>Bacteria</taxon>
        <taxon>Bacillati</taxon>
        <taxon>Actinomycetota</taxon>
        <taxon>Actinomycetes</taxon>
        <taxon>Mycobacteriales</taxon>
        <taxon>Corynebacteriaceae</taxon>
        <taxon>Corynebacterium</taxon>
    </lineage>
</organism>
<sequence length="109" mass="12463">MCRCTTSINVARRCFPGRTHVRLYEAPICLLRREIDATAAGGAVNPCPLPPRLADDSEHSPYGDEFFIRKAIGWALRDHARRDPEWVRDFVRDHELAPLSQREALKHLS</sequence>
<dbReference type="EMBL" id="VKDI01000008">
    <property type="protein sequence ID" value="TRX49589.1"/>
    <property type="molecule type" value="Genomic_DNA"/>
</dbReference>
<dbReference type="Pfam" id="PF08713">
    <property type="entry name" value="DNA_alkylation"/>
    <property type="match status" value="1"/>
</dbReference>
<dbReference type="InterPro" id="IPR016024">
    <property type="entry name" value="ARM-type_fold"/>
</dbReference>